<keyword evidence="4 7" id="KW-0812">Transmembrane</keyword>
<evidence type="ECO:0000256" key="6">
    <source>
        <dbReference type="ARBA" id="ARBA00023136"/>
    </source>
</evidence>
<feature type="transmembrane region" description="Helical" evidence="7">
    <location>
        <begin position="100"/>
        <end position="121"/>
    </location>
</feature>
<evidence type="ECO:0000313" key="10">
    <source>
        <dbReference type="EMBL" id="MTS27997.1"/>
    </source>
</evidence>
<protein>
    <submittedName>
        <fullName evidence="10">ABC transporter permease subunit</fullName>
    </submittedName>
    <submittedName>
        <fullName evidence="9">Sugar ABC transporter permease</fullName>
    </submittedName>
</protein>
<dbReference type="EMBL" id="VUNJ01000017">
    <property type="protein sequence ID" value="MST92966.1"/>
    <property type="molecule type" value="Genomic_DNA"/>
</dbReference>
<dbReference type="EMBL" id="WMZU01000019">
    <property type="protein sequence ID" value="MTS27997.1"/>
    <property type="molecule type" value="Genomic_DNA"/>
</dbReference>
<dbReference type="Proteomes" id="UP000472755">
    <property type="component" value="Unassembled WGS sequence"/>
</dbReference>
<keyword evidence="5 7" id="KW-1133">Transmembrane helix</keyword>
<dbReference type="Proteomes" id="UP000431913">
    <property type="component" value="Unassembled WGS sequence"/>
</dbReference>
<evidence type="ECO:0000313" key="11">
    <source>
        <dbReference type="Proteomes" id="UP000431913"/>
    </source>
</evidence>
<evidence type="ECO:0000313" key="9">
    <source>
        <dbReference type="EMBL" id="MST92966.1"/>
    </source>
</evidence>
<dbReference type="CDD" id="cd06261">
    <property type="entry name" value="TM_PBP2"/>
    <property type="match status" value="1"/>
</dbReference>
<dbReference type="Gene3D" id="1.10.3720.10">
    <property type="entry name" value="MetI-like"/>
    <property type="match status" value="1"/>
</dbReference>
<evidence type="ECO:0000256" key="7">
    <source>
        <dbReference type="RuleBase" id="RU363032"/>
    </source>
</evidence>
<dbReference type="Pfam" id="PF00528">
    <property type="entry name" value="BPD_transp_1"/>
    <property type="match status" value="1"/>
</dbReference>
<evidence type="ECO:0000259" key="8">
    <source>
        <dbReference type="PROSITE" id="PS50928"/>
    </source>
</evidence>
<reference evidence="9 11" key="2">
    <citation type="submission" date="2019-08" db="EMBL/GenBank/DDBJ databases">
        <title>In-depth cultivation of the pig gut microbiome towards novel bacterial diversity and tailored functional studies.</title>
        <authorList>
            <person name="Wylensek D."/>
            <person name="Hitch T.C.A."/>
            <person name="Clavel T."/>
        </authorList>
    </citation>
    <scope>NUCLEOTIDE SEQUENCE [LARGE SCALE GENOMIC DNA]</scope>
    <source>
        <strain evidence="9 11">WCA3-601-WT-6J</strain>
    </source>
</reference>
<evidence type="ECO:0000256" key="5">
    <source>
        <dbReference type="ARBA" id="ARBA00022989"/>
    </source>
</evidence>
<dbReference type="SUPFAM" id="SSF161098">
    <property type="entry name" value="MetI-like"/>
    <property type="match status" value="1"/>
</dbReference>
<dbReference type="InterPro" id="IPR051393">
    <property type="entry name" value="ABC_transporter_permease"/>
</dbReference>
<dbReference type="InterPro" id="IPR000515">
    <property type="entry name" value="MetI-like"/>
</dbReference>
<sequence length="326" mass="36513">MSNAEITVPARAASQYDDLLKQKKKNKRKADFKRLLPLYLMMLPGLVYLLCNNYLPMFGILFAFKKMNFSVGVLQSPWCGLQNFEFLFKTKDAWIMIRNTLLYNIVWIAMGTVIAVFIAILMAEISARPAAKVIQPIICFPSMISAVILSFIVYAFLSTNNGYINRALLGGDGINWYASAQYWPVILTIVHFWQCSGQSSVIYMASIGGIDKGLYEAAKIDGANKLKQIRYITLPLLKPMVILMLLMSIGKIFNSDFGLFYQVTLNQGLLTSTTQTIDTYVYRALMELNNIGMSSAASVFQAVLGFLLVVLSNAFVRVVDNDNALF</sequence>
<evidence type="ECO:0000256" key="1">
    <source>
        <dbReference type="ARBA" id="ARBA00004651"/>
    </source>
</evidence>
<dbReference type="PANTHER" id="PTHR30193:SF44">
    <property type="entry name" value="LACTOSE TRANSPORT SYSTEM PERMEASE PROTEIN LACF"/>
    <property type="match status" value="1"/>
</dbReference>
<evidence type="ECO:0000256" key="4">
    <source>
        <dbReference type="ARBA" id="ARBA00022692"/>
    </source>
</evidence>
<reference evidence="10 12" key="1">
    <citation type="journal article" date="2019" name="Nat. Med.">
        <title>A library of human gut bacterial isolates paired with longitudinal multiomics data enables mechanistic microbiome research.</title>
        <authorList>
            <person name="Poyet M."/>
            <person name="Groussin M."/>
            <person name="Gibbons S.M."/>
            <person name="Avila-Pacheco J."/>
            <person name="Jiang X."/>
            <person name="Kearney S.M."/>
            <person name="Perrotta A.R."/>
            <person name="Berdy B."/>
            <person name="Zhao S."/>
            <person name="Lieberman T.D."/>
            <person name="Swanson P.K."/>
            <person name="Smith M."/>
            <person name="Roesemann S."/>
            <person name="Alexander J.E."/>
            <person name="Rich S.A."/>
            <person name="Livny J."/>
            <person name="Vlamakis H."/>
            <person name="Clish C."/>
            <person name="Bullock K."/>
            <person name="Deik A."/>
            <person name="Scott J."/>
            <person name="Pierce K.A."/>
            <person name="Xavier R.J."/>
            <person name="Alm E.J."/>
        </authorList>
    </citation>
    <scope>NUCLEOTIDE SEQUENCE [LARGE SCALE GENOMIC DNA]</scope>
    <source>
        <strain evidence="10 12">BIOML-A4</strain>
    </source>
</reference>
<evidence type="ECO:0000256" key="2">
    <source>
        <dbReference type="ARBA" id="ARBA00022448"/>
    </source>
</evidence>
<gene>
    <name evidence="9" type="ORF">FYJ76_13675</name>
    <name evidence="10" type="ORF">GMD59_11975</name>
</gene>
<feature type="transmembrane region" description="Helical" evidence="7">
    <location>
        <begin position="35"/>
        <end position="55"/>
    </location>
</feature>
<evidence type="ECO:0000313" key="12">
    <source>
        <dbReference type="Proteomes" id="UP000472755"/>
    </source>
</evidence>
<feature type="transmembrane region" description="Helical" evidence="7">
    <location>
        <begin position="295"/>
        <end position="316"/>
    </location>
</feature>
<dbReference type="PANTHER" id="PTHR30193">
    <property type="entry name" value="ABC TRANSPORTER PERMEASE PROTEIN"/>
    <property type="match status" value="1"/>
</dbReference>
<evidence type="ECO:0000256" key="3">
    <source>
        <dbReference type="ARBA" id="ARBA00022475"/>
    </source>
</evidence>
<organism evidence="10 12">
    <name type="scientific">Ruthenibacterium lactatiformans</name>
    <dbReference type="NCBI Taxonomy" id="1550024"/>
    <lineage>
        <taxon>Bacteria</taxon>
        <taxon>Bacillati</taxon>
        <taxon>Bacillota</taxon>
        <taxon>Clostridia</taxon>
        <taxon>Eubacteriales</taxon>
        <taxon>Oscillospiraceae</taxon>
        <taxon>Ruthenibacterium</taxon>
    </lineage>
</organism>
<feature type="domain" description="ABC transmembrane type-1" evidence="8">
    <location>
        <begin position="97"/>
        <end position="312"/>
    </location>
</feature>
<proteinExistence type="inferred from homology"/>
<feature type="transmembrane region" description="Helical" evidence="7">
    <location>
        <begin position="231"/>
        <end position="253"/>
    </location>
</feature>
<accession>A0A6I3QVH5</accession>
<dbReference type="InterPro" id="IPR035906">
    <property type="entry name" value="MetI-like_sf"/>
</dbReference>
<dbReference type="GO" id="GO:0005886">
    <property type="term" value="C:plasma membrane"/>
    <property type="evidence" value="ECO:0007669"/>
    <property type="project" value="UniProtKB-SubCell"/>
</dbReference>
<dbReference type="RefSeq" id="WP_154523540.1">
    <property type="nucleotide sequence ID" value="NZ_CAOJUJ010000018.1"/>
</dbReference>
<keyword evidence="3" id="KW-1003">Cell membrane</keyword>
<feature type="transmembrane region" description="Helical" evidence="7">
    <location>
        <begin position="133"/>
        <end position="157"/>
    </location>
</feature>
<dbReference type="GO" id="GO:0055085">
    <property type="term" value="P:transmembrane transport"/>
    <property type="evidence" value="ECO:0007669"/>
    <property type="project" value="InterPro"/>
</dbReference>
<comment type="similarity">
    <text evidence="7">Belongs to the binding-protein-dependent transport system permease family.</text>
</comment>
<comment type="caution">
    <text evidence="10">The sequence shown here is derived from an EMBL/GenBank/DDBJ whole genome shotgun (WGS) entry which is preliminary data.</text>
</comment>
<keyword evidence="6 7" id="KW-0472">Membrane</keyword>
<dbReference type="AlphaFoldDB" id="A0A6I3QVH5"/>
<comment type="subcellular location">
    <subcellularLocation>
        <location evidence="1 7">Cell membrane</location>
        <topology evidence="1 7">Multi-pass membrane protein</topology>
    </subcellularLocation>
</comment>
<dbReference type="PROSITE" id="PS50928">
    <property type="entry name" value="ABC_TM1"/>
    <property type="match status" value="1"/>
</dbReference>
<keyword evidence="2 7" id="KW-0813">Transport</keyword>
<name>A0A6I3QVH5_9FIRM</name>